<evidence type="ECO:0000313" key="2">
    <source>
        <dbReference type="Proteomes" id="UP000499080"/>
    </source>
</evidence>
<dbReference type="Proteomes" id="UP000499080">
    <property type="component" value="Unassembled WGS sequence"/>
</dbReference>
<accession>A0A4Y2ELS7</accession>
<gene>
    <name evidence="1" type="ORF">AVEN_79526_1</name>
</gene>
<comment type="caution">
    <text evidence="1">The sequence shown here is derived from an EMBL/GenBank/DDBJ whole genome shotgun (WGS) entry which is preliminary data.</text>
</comment>
<reference evidence="1 2" key="1">
    <citation type="journal article" date="2019" name="Sci. Rep.">
        <title>Orb-weaving spider Araneus ventricosus genome elucidates the spidroin gene catalogue.</title>
        <authorList>
            <person name="Kono N."/>
            <person name="Nakamura H."/>
            <person name="Ohtoshi R."/>
            <person name="Moran D.A.P."/>
            <person name="Shinohara A."/>
            <person name="Yoshida Y."/>
            <person name="Fujiwara M."/>
            <person name="Mori M."/>
            <person name="Tomita M."/>
            <person name="Arakawa K."/>
        </authorList>
    </citation>
    <scope>NUCLEOTIDE SEQUENCE [LARGE SCALE GENOMIC DNA]</scope>
</reference>
<protein>
    <submittedName>
        <fullName evidence="1">Uncharacterized protein</fullName>
    </submittedName>
</protein>
<proteinExistence type="predicted"/>
<name>A0A4Y2ELS7_ARAVE</name>
<dbReference type="EMBL" id="BGPR01170845">
    <property type="protein sequence ID" value="GBM30232.1"/>
    <property type="molecule type" value="Genomic_DNA"/>
</dbReference>
<evidence type="ECO:0000313" key="1">
    <source>
        <dbReference type="EMBL" id="GBM30232.1"/>
    </source>
</evidence>
<dbReference type="OrthoDB" id="6753017at2759"/>
<organism evidence="1 2">
    <name type="scientific">Araneus ventricosus</name>
    <name type="common">Orbweaver spider</name>
    <name type="synonym">Epeira ventricosa</name>
    <dbReference type="NCBI Taxonomy" id="182803"/>
    <lineage>
        <taxon>Eukaryota</taxon>
        <taxon>Metazoa</taxon>
        <taxon>Ecdysozoa</taxon>
        <taxon>Arthropoda</taxon>
        <taxon>Chelicerata</taxon>
        <taxon>Arachnida</taxon>
        <taxon>Araneae</taxon>
        <taxon>Araneomorphae</taxon>
        <taxon>Entelegynae</taxon>
        <taxon>Araneoidea</taxon>
        <taxon>Araneidae</taxon>
        <taxon>Araneus</taxon>
    </lineage>
</organism>
<sequence length="207" mass="23384">MANGHVYAKTLGAHSLSQAAIGLLIVEYCEENGFLSGSDVETLREIHKELISLSSSEESFLSKDKPLLSAVSSVVKTLEERSRKAKLCLQYFKEVSVLHYFVRAERIGDRNLHLYSVQCMLVHLHAAGNIHYTKSAQLYLQNMSNLKTSLSDQDFERFVSEGYFTVRRSDKFWCGGRLVGHNYRAGQMLSMKVRSGFPKAEIRLKAS</sequence>
<dbReference type="AlphaFoldDB" id="A0A4Y2ELS7"/>
<keyword evidence="2" id="KW-1185">Reference proteome</keyword>